<name>A0A804RMG3_MAIZE</name>
<evidence type="ECO:0000313" key="4">
    <source>
        <dbReference type="Proteomes" id="UP000007305"/>
    </source>
</evidence>
<dbReference type="GO" id="GO:0030527">
    <property type="term" value="F:structural constituent of chromatin"/>
    <property type="evidence" value="ECO:0000318"/>
    <property type="project" value="GO_Central"/>
</dbReference>
<protein>
    <recommendedName>
        <fullName evidence="1">Histone H2A</fullName>
    </recommendedName>
</protein>
<dbReference type="GO" id="GO:0046982">
    <property type="term" value="F:protein heterodimerization activity"/>
    <property type="evidence" value="ECO:0007669"/>
    <property type="project" value="InterPro"/>
</dbReference>
<dbReference type="Proteomes" id="UP000007305">
    <property type="component" value="Chromosome 10"/>
</dbReference>
<dbReference type="SUPFAM" id="SSF47113">
    <property type="entry name" value="Histone-fold"/>
    <property type="match status" value="1"/>
</dbReference>
<dbReference type="Pfam" id="PF16211">
    <property type="entry name" value="Histone_H2A_C"/>
    <property type="match status" value="1"/>
</dbReference>
<dbReference type="PANTHER" id="PTHR23430">
    <property type="entry name" value="HISTONE H2A"/>
    <property type="match status" value="1"/>
</dbReference>
<organism evidence="3 4">
    <name type="scientific">Zea mays</name>
    <name type="common">Maize</name>
    <dbReference type="NCBI Taxonomy" id="4577"/>
    <lineage>
        <taxon>Eukaryota</taxon>
        <taxon>Viridiplantae</taxon>
        <taxon>Streptophyta</taxon>
        <taxon>Embryophyta</taxon>
        <taxon>Tracheophyta</taxon>
        <taxon>Spermatophyta</taxon>
        <taxon>Magnoliopsida</taxon>
        <taxon>Liliopsida</taxon>
        <taxon>Poales</taxon>
        <taxon>Poaceae</taxon>
        <taxon>PACMAD clade</taxon>
        <taxon>Panicoideae</taxon>
        <taxon>Andropogonodae</taxon>
        <taxon>Andropogoneae</taxon>
        <taxon>Tripsacinae</taxon>
        <taxon>Zea</taxon>
    </lineage>
</organism>
<dbReference type="InterPro" id="IPR032454">
    <property type="entry name" value="Histone_H2A_C"/>
</dbReference>
<comment type="subcellular location">
    <subcellularLocation>
        <location evidence="1">Nucleus</location>
    </subcellularLocation>
</comment>
<reference evidence="4" key="1">
    <citation type="journal article" date="2009" name="Science">
        <title>The B73 maize genome: complexity, diversity, and dynamics.</title>
        <authorList>
            <person name="Schnable P.S."/>
            <person name="Ware D."/>
            <person name="Fulton R.S."/>
            <person name="Stein J.C."/>
            <person name="Wei F."/>
            <person name="Pasternak S."/>
            <person name="Liang C."/>
            <person name="Zhang J."/>
            <person name="Fulton L."/>
            <person name="Graves T.A."/>
            <person name="Minx P."/>
            <person name="Reily A.D."/>
            <person name="Courtney L."/>
            <person name="Kruchowski S.S."/>
            <person name="Tomlinson C."/>
            <person name="Strong C."/>
            <person name="Delehaunty K."/>
            <person name="Fronick C."/>
            <person name="Courtney B."/>
            <person name="Rock S.M."/>
            <person name="Belter E."/>
            <person name="Du F."/>
            <person name="Kim K."/>
            <person name="Abbott R.M."/>
            <person name="Cotton M."/>
            <person name="Levy A."/>
            <person name="Marchetto P."/>
            <person name="Ochoa K."/>
            <person name="Jackson S.M."/>
            <person name="Gillam B."/>
            <person name="Chen W."/>
            <person name="Yan L."/>
            <person name="Higginbotham J."/>
            <person name="Cardenas M."/>
            <person name="Waligorski J."/>
            <person name="Applebaum E."/>
            <person name="Phelps L."/>
            <person name="Falcone J."/>
            <person name="Kanchi K."/>
            <person name="Thane T."/>
            <person name="Scimone A."/>
            <person name="Thane N."/>
            <person name="Henke J."/>
            <person name="Wang T."/>
            <person name="Ruppert J."/>
            <person name="Shah N."/>
            <person name="Rotter K."/>
            <person name="Hodges J."/>
            <person name="Ingenthron E."/>
            <person name="Cordes M."/>
            <person name="Kohlberg S."/>
            <person name="Sgro J."/>
            <person name="Delgado B."/>
            <person name="Mead K."/>
            <person name="Chinwalla A."/>
            <person name="Leonard S."/>
            <person name="Crouse K."/>
            <person name="Collura K."/>
            <person name="Kudrna D."/>
            <person name="Currie J."/>
            <person name="He R."/>
            <person name="Angelova A."/>
            <person name="Rajasekar S."/>
            <person name="Mueller T."/>
            <person name="Lomeli R."/>
            <person name="Scara G."/>
            <person name="Ko A."/>
            <person name="Delaney K."/>
            <person name="Wissotski M."/>
            <person name="Lopez G."/>
            <person name="Campos D."/>
            <person name="Braidotti M."/>
            <person name="Ashley E."/>
            <person name="Golser W."/>
            <person name="Kim H."/>
            <person name="Lee S."/>
            <person name="Lin J."/>
            <person name="Dujmic Z."/>
            <person name="Kim W."/>
            <person name="Talag J."/>
            <person name="Zuccolo A."/>
            <person name="Fan C."/>
            <person name="Sebastian A."/>
            <person name="Kramer M."/>
            <person name="Spiegel L."/>
            <person name="Nascimento L."/>
            <person name="Zutavern T."/>
            <person name="Miller B."/>
            <person name="Ambroise C."/>
            <person name="Muller S."/>
            <person name="Spooner W."/>
            <person name="Narechania A."/>
            <person name="Ren L."/>
            <person name="Wei S."/>
            <person name="Kumari S."/>
            <person name="Faga B."/>
            <person name="Levy M.J."/>
            <person name="McMahan L."/>
            <person name="Van Buren P."/>
            <person name="Vaughn M.W."/>
            <person name="Ying K."/>
            <person name="Yeh C.-T."/>
            <person name="Emrich S.J."/>
            <person name="Jia Y."/>
            <person name="Kalyanaraman A."/>
            <person name="Hsia A.-P."/>
            <person name="Barbazuk W.B."/>
            <person name="Baucom R.S."/>
            <person name="Brutnell T.P."/>
            <person name="Carpita N.C."/>
            <person name="Chaparro C."/>
            <person name="Chia J.-M."/>
            <person name="Deragon J.-M."/>
            <person name="Estill J.C."/>
            <person name="Fu Y."/>
            <person name="Jeddeloh J.A."/>
            <person name="Han Y."/>
            <person name="Lee H."/>
            <person name="Li P."/>
            <person name="Lisch D.R."/>
            <person name="Liu S."/>
            <person name="Liu Z."/>
            <person name="Nagel D.H."/>
            <person name="McCann M.C."/>
            <person name="SanMiguel P."/>
            <person name="Myers A.M."/>
            <person name="Nettleton D."/>
            <person name="Nguyen J."/>
            <person name="Penning B.W."/>
            <person name="Ponnala L."/>
            <person name="Schneider K.L."/>
            <person name="Schwartz D.C."/>
            <person name="Sharma A."/>
            <person name="Soderlund C."/>
            <person name="Springer N.M."/>
            <person name="Sun Q."/>
            <person name="Wang H."/>
            <person name="Waterman M."/>
            <person name="Westerman R."/>
            <person name="Wolfgruber T.K."/>
            <person name="Yang L."/>
            <person name="Yu Y."/>
            <person name="Zhang L."/>
            <person name="Zhou S."/>
            <person name="Zhu Q."/>
            <person name="Bennetzen J.L."/>
            <person name="Dawe R.K."/>
            <person name="Jiang J."/>
            <person name="Jiang N."/>
            <person name="Presting G.G."/>
            <person name="Wessler S.R."/>
            <person name="Aluru S."/>
            <person name="Martienssen R.A."/>
            <person name="Clifton S.W."/>
            <person name="McCombie W.R."/>
            <person name="Wing R.A."/>
            <person name="Wilson R.K."/>
        </authorList>
    </citation>
    <scope>NUCLEOTIDE SEQUENCE [LARGE SCALE GENOMIC DNA]</scope>
    <source>
        <strain evidence="4">cv. B73</strain>
    </source>
</reference>
<dbReference type="PRINTS" id="PR00620">
    <property type="entry name" value="HISTONEH2A"/>
</dbReference>
<dbReference type="EnsemblPlants" id="Zm00001eb430190_T001">
    <property type="protein sequence ID" value="Zm00001eb430190_P001"/>
    <property type="gene ID" value="Zm00001eb430190"/>
</dbReference>
<dbReference type="Gene3D" id="1.10.20.10">
    <property type="entry name" value="Histone, subunit A"/>
    <property type="match status" value="2"/>
</dbReference>
<dbReference type="InterPro" id="IPR002119">
    <property type="entry name" value="Histone_H2A"/>
</dbReference>
<sequence>MEDSSAVVEKLAFGRKLGGEPKKKAVSRSVKAELQFLVGRIRRYLKEGQYAQRVGRGAPVFFASVLEYLAAEDEELGKLLAGVTIAHGGVLLNINLALLPNKAAAAAGSNKSPTKSAAKSPK</sequence>
<keyword evidence="1" id="KW-0544">Nucleosome core</keyword>
<dbReference type="Gramene" id="Zm00001eb430210_T001">
    <property type="protein sequence ID" value="Zm00001eb430210_P001"/>
    <property type="gene ID" value="Zm00001eb430210"/>
</dbReference>
<comment type="subunit">
    <text evidence="1">The nucleosome is a histone octamer containing two molecules each of H2A, H2B, H3 and H4 assembled in one H3-H4 heterotetramer and two H2A-H2B heterodimers. The octamer wraps approximately 147 bp of DNA.</text>
</comment>
<dbReference type="SMART" id="SM00414">
    <property type="entry name" value="H2A"/>
    <property type="match status" value="1"/>
</dbReference>
<reference evidence="3" key="3">
    <citation type="submission" date="2021-05" db="UniProtKB">
        <authorList>
            <consortium name="EnsemblPlants"/>
        </authorList>
    </citation>
    <scope>IDENTIFICATION</scope>
    <source>
        <strain evidence="3">cv. B73</strain>
    </source>
</reference>
<keyword evidence="1" id="KW-0539">Nucleus</keyword>
<dbReference type="EnsemblPlants" id="Zm00001eb430210_T001">
    <property type="protein sequence ID" value="Zm00001eb430210_P001"/>
    <property type="gene ID" value="Zm00001eb430210"/>
</dbReference>
<accession>A0A804RMG3</accession>
<dbReference type="CDD" id="cd00074">
    <property type="entry name" value="HFD_H2A"/>
    <property type="match status" value="1"/>
</dbReference>
<dbReference type="InterPro" id="IPR009072">
    <property type="entry name" value="Histone-fold"/>
</dbReference>
<dbReference type="Gramene" id="Zm00001eb430190_T001">
    <property type="protein sequence ID" value="Zm00001eb430190_P001"/>
    <property type="gene ID" value="Zm00001eb430190"/>
</dbReference>
<dbReference type="GO" id="GO:0003677">
    <property type="term" value="F:DNA binding"/>
    <property type="evidence" value="ECO:0007669"/>
    <property type="project" value="UniProtKB-KW"/>
</dbReference>
<dbReference type="GO" id="GO:0000786">
    <property type="term" value="C:nucleosome"/>
    <property type="evidence" value="ECO:0000318"/>
    <property type="project" value="GO_Central"/>
</dbReference>
<evidence type="ECO:0000259" key="2">
    <source>
        <dbReference type="Pfam" id="PF16211"/>
    </source>
</evidence>
<dbReference type="GO" id="GO:0031507">
    <property type="term" value="P:heterochromatin formation"/>
    <property type="evidence" value="ECO:0000318"/>
    <property type="project" value="GO_Central"/>
</dbReference>
<evidence type="ECO:0000313" key="3">
    <source>
        <dbReference type="EnsemblPlants" id="Zm00001eb430210_P001"/>
    </source>
</evidence>
<dbReference type="FunCoup" id="A0A804RMG3">
    <property type="interactions" value="472"/>
</dbReference>
<feature type="domain" description="Histone H2A C-terminal" evidence="2">
    <location>
        <begin position="74"/>
        <end position="107"/>
    </location>
</feature>
<keyword evidence="1" id="KW-0238">DNA-binding</keyword>
<proteinExistence type="inferred from homology"/>
<comment type="similarity">
    <text evidence="1">Belongs to the histone H2A family.</text>
</comment>
<keyword evidence="1" id="KW-0158">Chromosome</keyword>
<reference evidence="3" key="2">
    <citation type="submission" date="2019-07" db="EMBL/GenBank/DDBJ databases">
        <authorList>
            <person name="Seetharam A."/>
            <person name="Woodhouse M."/>
            <person name="Cannon E."/>
        </authorList>
    </citation>
    <scope>NUCLEOTIDE SEQUENCE [LARGE SCALE GENOMIC DNA]</scope>
    <source>
        <strain evidence="3">cv. B73</strain>
    </source>
</reference>
<evidence type="ECO:0000256" key="1">
    <source>
        <dbReference type="RuleBase" id="RU003767"/>
    </source>
</evidence>
<keyword evidence="4" id="KW-1185">Reference proteome</keyword>
<dbReference type="AlphaFoldDB" id="A0A804RMG3"/>
<dbReference type="GO" id="GO:0005634">
    <property type="term" value="C:nucleus"/>
    <property type="evidence" value="ECO:0000318"/>
    <property type="project" value="GO_Central"/>
</dbReference>
<dbReference type="FunFam" id="1.10.20.10:FF:000165">
    <property type="entry name" value="Histone H2A"/>
    <property type="match status" value="1"/>
</dbReference>